<reference evidence="1 2" key="1">
    <citation type="submission" date="2024-02" db="EMBL/GenBank/DDBJ databases">
        <title>complete genome of Flavobacterium ginsenosidimutans Str. YTB16.</title>
        <authorList>
            <person name="Wang Q."/>
        </authorList>
    </citation>
    <scope>NUCLEOTIDE SEQUENCE [LARGE SCALE GENOMIC DNA]</scope>
    <source>
        <strain evidence="1 2">YTB16</strain>
    </source>
</reference>
<keyword evidence="2" id="KW-1185">Reference proteome</keyword>
<protein>
    <submittedName>
        <fullName evidence="1">Uncharacterized protein</fullName>
    </submittedName>
</protein>
<sequence length="576" mass="64059">MSTNHNRIRVADLEKNQPNKILKTNQNGELEFSDVNNLQAESYNALDCTTEGKSLDARQGKVLKDMIDNNISNLASKEDISNKSTSISTDSSSKTKYPSVKAVFDWVLENFRLKGQNITQATNATYTLQLNDINETIVFNSDLPFTFIIPTQENVEFKTGHTVRFIQTGNGTVTVAGEGINFISNQSLTSMKGETRTLTRIYKDAWSVEGQVSFEKDIKLKSYPSIRNDGKLSTNKVLSTDENGNLKLYTIDVSGNDINASLINNLVTGGTDKALTAEMGKTLENTKLTASIASDSETQSTTSVAEDNKVVSRSKLFNWWQWVKSQTQTISGAWNFTNKVTFAAGTIATPPLIIPKGTLTTTPVNGAIESDDAGIYYCLKGIRRNLITEYIINYYDINSLPVYIWGNGSIGKQTTITNIVSNQKLFNNGNLQKDVYEISLLAVQSRWHSEVTNAKIELQINISNSSQPSTWYTISSFEESVSNLPNGGIPFSVNHKSTIAVQVFRDKHIYITGLKSSYSSESSSRSRTENLKLAIDDLLKQDMLVSFRILTTLDINSNATYQIFNTDYSLFQLIRK</sequence>
<dbReference type="Pfam" id="PF22337">
    <property type="entry name" value="Phage_fiber_rpt"/>
    <property type="match status" value="1"/>
</dbReference>
<proteinExistence type="predicted"/>
<dbReference type="Proteomes" id="UP001447857">
    <property type="component" value="Chromosome"/>
</dbReference>
<evidence type="ECO:0000313" key="2">
    <source>
        <dbReference type="Proteomes" id="UP001447857"/>
    </source>
</evidence>
<dbReference type="InterPro" id="IPR054500">
    <property type="entry name" value="Phage_fiber_rpt"/>
</dbReference>
<dbReference type="EMBL" id="CP147988">
    <property type="protein sequence ID" value="WXK50870.1"/>
    <property type="molecule type" value="Genomic_DNA"/>
</dbReference>
<accession>A0ABZ2QC77</accession>
<name>A0ABZ2QC77_9FLAO</name>
<organism evidence="1 2">
    <name type="scientific">Flavobacterium ginsenosidimutans</name>
    <dbReference type="NCBI Taxonomy" id="687844"/>
    <lineage>
        <taxon>Bacteria</taxon>
        <taxon>Pseudomonadati</taxon>
        <taxon>Bacteroidota</taxon>
        <taxon>Flavobacteriia</taxon>
        <taxon>Flavobacteriales</taxon>
        <taxon>Flavobacteriaceae</taxon>
        <taxon>Flavobacterium</taxon>
    </lineage>
</organism>
<evidence type="ECO:0000313" key="1">
    <source>
        <dbReference type="EMBL" id="WXK50870.1"/>
    </source>
</evidence>
<gene>
    <name evidence="1" type="ORF">V6624_04345</name>
</gene>
<dbReference type="RefSeq" id="WP_111287854.1">
    <property type="nucleotide sequence ID" value="NZ_CP147988.1"/>
</dbReference>